<reference evidence="1 2" key="1">
    <citation type="journal article" date="2022" name="bioRxiv">
        <title>An ancient truncated duplication of the anti-Mullerian hormone receptor type 2 gene is a potential conserved master sex determinant in the Pangasiidae catfish family.</title>
        <authorList>
            <person name="Wen M."/>
            <person name="Pan Q."/>
            <person name="Jouanno E."/>
            <person name="Montfort J."/>
            <person name="Zahm M."/>
            <person name="Cabau C."/>
            <person name="Klopp C."/>
            <person name="Iampietro C."/>
            <person name="Roques C."/>
            <person name="Bouchez O."/>
            <person name="Castinel A."/>
            <person name="Donnadieu C."/>
            <person name="Parrinello H."/>
            <person name="Poncet C."/>
            <person name="Belmonte E."/>
            <person name="Gautier V."/>
            <person name="Avarre J.-C."/>
            <person name="Dugue R."/>
            <person name="Gustiano R."/>
            <person name="Ha T.T.T."/>
            <person name="Campet M."/>
            <person name="Sriphairoj K."/>
            <person name="Ribolli J."/>
            <person name="de Almeida F.L."/>
            <person name="Desvignes T."/>
            <person name="Postlethwait J.H."/>
            <person name="Bucao C.F."/>
            <person name="Robinson-Rechavi M."/>
            <person name="Bobe J."/>
            <person name="Herpin A."/>
            <person name="Guiguen Y."/>
        </authorList>
    </citation>
    <scope>NUCLEOTIDE SEQUENCE [LARGE SCALE GENOMIC DNA]</scope>
    <source>
        <strain evidence="1">YG-Dec2019</strain>
    </source>
</reference>
<dbReference type="EMBL" id="CM040458">
    <property type="protein sequence ID" value="MCI4378210.1"/>
    <property type="molecule type" value="Genomic_DNA"/>
</dbReference>
<evidence type="ECO:0000313" key="1">
    <source>
        <dbReference type="EMBL" id="MCI4378210.1"/>
    </source>
</evidence>
<organism evidence="1 2">
    <name type="scientific">Pangasianodon gigas</name>
    <name type="common">Mekong giant catfish</name>
    <name type="synonym">Pangasius gigas</name>
    <dbReference type="NCBI Taxonomy" id="30993"/>
    <lineage>
        <taxon>Eukaryota</taxon>
        <taxon>Metazoa</taxon>
        <taxon>Chordata</taxon>
        <taxon>Craniata</taxon>
        <taxon>Vertebrata</taxon>
        <taxon>Euteleostomi</taxon>
        <taxon>Actinopterygii</taxon>
        <taxon>Neopterygii</taxon>
        <taxon>Teleostei</taxon>
        <taxon>Ostariophysi</taxon>
        <taxon>Siluriformes</taxon>
        <taxon>Pangasiidae</taxon>
        <taxon>Pangasianodon</taxon>
    </lineage>
</organism>
<gene>
    <name evidence="1" type="ORF">PGIGA_G00213210</name>
</gene>
<dbReference type="Proteomes" id="UP000829447">
    <property type="component" value="Linkage Group LG5"/>
</dbReference>
<keyword evidence="2" id="KW-1185">Reference proteome</keyword>
<comment type="caution">
    <text evidence="1">The sequence shown here is derived from an EMBL/GenBank/DDBJ whole genome shotgun (WGS) entry which is preliminary data.</text>
</comment>
<name>A0ACC5WIN4_PANGG</name>
<protein>
    <submittedName>
        <fullName evidence="1">Uncharacterized protein</fullName>
    </submittedName>
</protein>
<sequence length="358" mass="41683">MMKEEQSNKITPTSSKDQQNYKVLYLQALEEIKQLQHKSFKQQLNKEPKEEVDSLKDEKNNLLTSYERLQKDLEDVKRENEKVMVRLEDRGVQTDFYICNQEECATNSAETSNPRREQKKDLQLWTWMDETQDRSASERVHRDNNTQLQFLCFRAGQFHCKMTNLVFEMKGKGEVLYTVVSWDNSQLQGTGQFQPAGPLYSIKCSEGSVLYLHLPHCEIHTDKNQIELAVAHCSEGNIEILQPVKVTSTHVIIEVQHLSLFGLLKKWIFQETPISAQVLLFYQKMQIRRKLHIHLLPGNVPIEEVQNQHKGNTYIQCSAICQLTPGKKYRPLCEPYVSQPKVNYSFICGEIRFSDTLK</sequence>
<proteinExistence type="predicted"/>
<evidence type="ECO:0000313" key="2">
    <source>
        <dbReference type="Proteomes" id="UP000829447"/>
    </source>
</evidence>
<accession>A0ACC5WIN4</accession>